<proteinExistence type="predicted"/>
<evidence type="ECO:0000313" key="2">
    <source>
        <dbReference type="Proteomes" id="UP000299102"/>
    </source>
</evidence>
<dbReference type="EMBL" id="BGZK01001085">
    <property type="protein sequence ID" value="GBP70762.1"/>
    <property type="molecule type" value="Genomic_DNA"/>
</dbReference>
<gene>
    <name evidence="1" type="ORF">EVAR_50868_1</name>
</gene>
<organism evidence="1 2">
    <name type="scientific">Eumeta variegata</name>
    <name type="common">Bagworm moth</name>
    <name type="synonym">Eumeta japonica</name>
    <dbReference type="NCBI Taxonomy" id="151549"/>
    <lineage>
        <taxon>Eukaryota</taxon>
        <taxon>Metazoa</taxon>
        <taxon>Ecdysozoa</taxon>
        <taxon>Arthropoda</taxon>
        <taxon>Hexapoda</taxon>
        <taxon>Insecta</taxon>
        <taxon>Pterygota</taxon>
        <taxon>Neoptera</taxon>
        <taxon>Endopterygota</taxon>
        <taxon>Lepidoptera</taxon>
        <taxon>Glossata</taxon>
        <taxon>Ditrysia</taxon>
        <taxon>Tineoidea</taxon>
        <taxon>Psychidae</taxon>
        <taxon>Oiketicinae</taxon>
        <taxon>Eumeta</taxon>
    </lineage>
</organism>
<evidence type="ECO:0000313" key="1">
    <source>
        <dbReference type="EMBL" id="GBP70762.1"/>
    </source>
</evidence>
<dbReference type="Proteomes" id="UP000299102">
    <property type="component" value="Unassembled WGS sequence"/>
</dbReference>
<keyword evidence="2" id="KW-1185">Reference proteome</keyword>
<protein>
    <submittedName>
        <fullName evidence="1">Uncharacterized protein</fullName>
    </submittedName>
</protein>
<sequence>MCEIVRGPILFLSLNQTSRRRKDDTDRLCIYHEAQLWRHRYKYRIVSTYPPECSVGGTMHLSPYSVIGFARGSSRVGIERILVPSVSADQAANHDRGLIPHFDSNSGPLFDSDCVHNIHNIKKTVVTQDSNYPTCYSARFLHLFSLFLAVRYSGVLRLFHSSAWLPSTELSHAYVSFCKSSAGHVRTFYIHHDINRRREDRAPAAAQV</sequence>
<comment type="caution">
    <text evidence="1">The sequence shown here is derived from an EMBL/GenBank/DDBJ whole genome shotgun (WGS) entry which is preliminary data.</text>
</comment>
<reference evidence="1 2" key="1">
    <citation type="journal article" date="2019" name="Commun. Biol.">
        <title>The bagworm genome reveals a unique fibroin gene that provides high tensile strength.</title>
        <authorList>
            <person name="Kono N."/>
            <person name="Nakamura H."/>
            <person name="Ohtoshi R."/>
            <person name="Tomita M."/>
            <person name="Numata K."/>
            <person name="Arakawa K."/>
        </authorList>
    </citation>
    <scope>NUCLEOTIDE SEQUENCE [LARGE SCALE GENOMIC DNA]</scope>
</reference>
<accession>A0A4C1Y7H1</accession>
<dbReference type="AlphaFoldDB" id="A0A4C1Y7H1"/>
<name>A0A4C1Y7H1_EUMVA</name>